<dbReference type="AlphaFoldDB" id="A0A4D7Z611"/>
<evidence type="ECO:0000259" key="9">
    <source>
        <dbReference type="PROSITE" id="PS50928"/>
    </source>
</evidence>
<feature type="transmembrane region" description="Helical" evidence="7">
    <location>
        <begin position="243"/>
        <end position="264"/>
    </location>
</feature>
<proteinExistence type="inferred from homology"/>
<keyword evidence="2 7" id="KW-0813">Transport</keyword>
<keyword evidence="4 7" id="KW-0812">Transmembrane</keyword>
<reference evidence="10 11" key="1">
    <citation type="submission" date="2019-04" db="EMBL/GenBank/DDBJ databases">
        <title>Complete genome sequence of Agrobacterium tumefaciens CFBP7129.</title>
        <authorList>
            <person name="Haryono M."/>
            <person name="Lin Y.-C."/>
            <person name="Lai E.-M."/>
            <person name="Kuo C.-H."/>
        </authorList>
    </citation>
    <scope>NUCLEOTIDE SEQUENCE [LARGE SCALE GENOMIC DNA]</scope>
    <source>
        <strain evidence="10 11">CFBP7129</strain>
        <plasmid evidence="11">patcfbp7129b</plasmid>
    </source>
</reference>
<dbReference type="InterPro" id="IPR035906">
    <property type="entry name" value="MetI-like_sf"/>
</dbReference>
<feature type="transmembrane region" description="Helical" evidence="7">
    <location>
        <begin position="180"/>
        <end position="202"/>
    </location>
</feature>
<dbReference type="PANTHER" id="PTHR43005:SF1">
    <property type="entry name" value="SPERMIDINE_PUTRESCINE TRANSPORT SYSTEM PERMEASE PROTEIN"/>
    <property type="match status" value="1"/>
</dbReference>
<evidence type="ECO:0000256" key="4">
    <source>
        <dbReference type="ARBA" id="ARBA00022692"/>
    </source>
</evidence>
<gene>
    <name evidence="10" type="ORF">CFBP7129_29035</name>
</gene>
<dbReference type="Pfam" id="PF00528">
    <property type="entry name" value="BPD_transp_1"/>
    <property type="match status" value="1"/>
</dbReference>
<keyword evidence="6 7" id="KW-0472">Membrane</keyword>
<geneLocation type="plasmid" evidence="11">
    <name>patcfbp7129b</name>
</geneLocation>
<sequence>MTLKRASSAVGGPVYQTGPQNDANPDAARHTRLDQPRVNPISFVLLSPAAALLGALFLGPVTYAVYLGFTNLQLIGIHAINYRFTGFTNVAFLLGDAVFYQSLWLTVVFVVGSGAVATTLLGLILALALRNCIAPVRWVASATAILAWTLPPTTIAFLWLATSTQSGLIAIMVSNPRLDILYQNAMLVVSTANAWSLAGLAMTMFSAALRNIPGDLMEAAQLEGCTPLQSLTRITLPLLKPTLITCALLMMLMTFGNFTLVYLMTGGGPGNDTNILPVYTYQQGFKFHNLGYAALLGNVTVLLSALLGGMFFWVTKTRRQDEPVSIEAK</sequence>
<keyword evidence="3" id="KW-1003">Cell membrane</keyword>
<protein>
    <submittedName>
        <fullName evidence="10">Sugar ABC transporter permease</fullName>
    </submittedName>
</protein>
<evidence type="ECO:0000256" key="6">
    <source>
        <dbReference type="ARBA" id="ARBA00023136"/>
    </source>
</evidence>
<dbReference type="EMBL" id="CP039925">
    <property type="protein sequence ID" value="QCL98219.1"/>
    <property type="molecule type" value="Genomic_DNA"/>
</dbReference>
<keyword evidence="10" id="KW-0614">Plasmid</keyword>
<dbReference type="SUPFAM" id="SSF161098">
    <property type="entry name" value="MetI-like"/>
    <property type="match status" value="1"/>
</dbReference>
<dbReference type="Gene3D" id="1.10.3720.10">
    <property type="entry name" value="MetI-like"/>
    <property type="match status" value="1"/>
</dbReference>
<accession>A0A4D7Z611</accession>
<evidence type="ECO:0000256" key="5">
    <source>
        <dbReference type="ARBA" id="ARBA00022989"/>
    </source>
</evidence>
<evidence type="ECO:0000256" key="1">
    <source>
        <dbReference type="ARBA" id="ARBA00004651"/>
    </source>
</evidence>
<feature type="transmembrane region" description="Helical" evidence="7">
    <location>
        <begin position="41"/>
        <end position="68"/>
    </location>
</feature>
<dbReference type="GO" id="GO:0005886">
    <property type="term" value="C:plasma membrane"/>
    <property type="evidence" value="ECO:0007669"/>
    <property type="project" value="UniProtKB-SubCell"/>
</dbReference>
<dbReference type="GO" id="GO:0055085">
    <property type="term" value="P:transmembrane transport"/>
    <property type="evidence" value="ECO:0007669"/>
    <property type="project" value="InterPro"/>
</dbReference>
<dbReference type="PANTHER" id="PTHR43005">
    <property type="entry name" value="BLR7065 PROTEIN"/>
    <property type="match status" value="1"/>
</dbReference>
<keyword evidence="5 7" id="KW-1133">Transmembrane helix</keyword>
<evidence type="ECO:0000256" key="7">
    <source>
        <dbReference type="RuleBase" id="RU363032"/>
    </source>
</evidence>
<dbReference type="PROSITE" id="PS50928">
    <property type="entry name" value="ABC_TM1"/>
    <property type="match status" value="1"/>
</dbReference>
<feature type="region of interest" description="Disordered" evidence="8">
    <location>
        <begin position="1"/>
        <end position="28"/>
    </location>
</feature>
<dbReference type="CDD" id="cd06261">
    <property type="entry name" value="TM_PBP2"/>
    <property type="match status" value="1"/>
</dbReference>
<comment type="subcellular location">
    <subcellularLocation>
        <location evidence="1 7">Cell membrane</location>
        <topology evidence="1 7">Multi-pass membrane protein</topology>
    </subcellularLocation>
</comment>
<organism evidence="10 11">
    <name type="scientific">Agrobacterium tumefaciens</name>
    <dbReference type="NCBI Taxonomy" id="358"/>
    <lineage>
        <taxon>Bacteria</taxon>
        <taxon>Pseudomonadati</taxon>
        <taxon>Pseudomonadota</taxon>
        <taxon>Alphaproteobacteria</taxon>
        <taxon>Hyphomicrobiales</taxon>
        <taxon>Rhizobiaceae</taxon>
        <taxon>Rhizobium/Agrobacterium group</taxon>
        <taxon>Agrobacterium</taxon>
        <taxon>Agrobacterium tumefaciens complex</taxon>
    </lineage>
</organism>
<feature type="transmembrane region" description="Helical" evidence="7">
    <location>
        <begin position="106"/>
        <end position="129"/>
    </location>
</feature>
<dbReference type="RefSeq" id="WP_080850575.1">
    <property type="nucleotide sequence ID" value="NZ_CP039925.1"/>
</dbReference>
<evidence type="ECO:0000313" key="11">
    <source>
        <dbReference type="Proteomes" id="UP000298649"/>
    </source>
</evidence>
<comment type="similarity">
    <text evidence="7">Belongs to the binding-protein-dependent transport system permease family.</text>
</comment>
<dbReference type="Proteomes" id="UP000298649">
    <property type="component" value="Plasmid pAtCFBP7129b"/>
</dbReference>
<evidence type="ECO:0000256" key="8">
    <source>
        <dbReference type="SAM" id="MobiDB-lite"/>
    </source>
</evidence>
<dbReference type="InterPro" id="IPR000515">
    <property type="entry name" value="MetI-like"/>
</dbReference>
<evidence type="ECO:0000313" key="10">
    <source>
        <dbReference type="EMBL" id="QCL98219.1"/>
    </source>
</evidence>
<feature type="domain" description="ABC transmembrane type-1" evidence="9">
    <location>
        <begin position="104"/>
        <end position="311"/>
    </location>
</feature>
<evidence type="ECO:0000256" key="2">
    <source>
        <dbReference type="ARBA" id="ARBA00022448"/>
    </source>
</evidence>
<evidence type="ECO:0000256" key="3">
    <source>
        <dbReference type="ARBA" id="ARBA00022475"/>
    </source>
</evidence>
<feature type="transmembrane region" description="Helical" evidence="7">
    <location>
        <begin position="136"/>
        <end position="160"/>
    </location>
</feature>
<name>A0A4D7Z611_AGRTU</name>
<feature type="transmembrane region" description="Helical" evidence="7">
    <location>
        <begin position="290"/>
        <end position="314"/>
    </location>
</feature>